<gene>
    <name evidence="1" type="ORF">UFOVP714_55</name>
    <name evidence="2" type="ORF">UFOVP864_5</name>
</gene>
<evidence type="ECO:0000313" key="1">
    <source>
        <dbReference type="EMBL" id="CAB4159056.1"/>
    </source>
</evidence>
<dbReference type="EMBL" id="LR796814">
    <property type="protein sequence ID" value="CAB4167181.1"/>
    <property type="molecule type" value="Genomic_DNA"/>
</dbReference>
<evidence type="ECO:0000313" key="2">
    <source>
        <dbReference type="EMBL" id="CAB4167181.1"/>
    </source>
</evidence>
<organism evidence="1">
    <name type="scientific">uncultured Caudovirales phage</name>
    <dbReference type="NCBI Taxonomy" id="2100421"/>
    <lineage>
        <taxon>Viruses</taxon>
        <taxon>Duplodnaviria</taxon>
        <taxon>Heunggongvirae</taxon>
        <taxon>Uroviricota</taxon>
        <taxon>Caudoviricetes</taxon>
        <taxon>Peduoviridae</taxon>
        <taxon>Maltschvirus</taxon>
        <taxon>Maltschvirus maltsch</taxon>
    </lineage>
</organism>
<proteinExistence type="predicted"/>
<accession>A0A6J5NMW2</accession>
<sequence length="120" mass="13579">MIEELISRVFYARNVAHFEHWRAKGDGSFAKHMSLGDFYDDVIDAIDKLVEAYQGAFELVGNIPAPKVAERDVLKLLEADAGWIEEHHEDICKGNRAVGNLVDSVTDTYLTAIYKLRNLK</sequence>
<dbReference type="EMBL" id="LR796674">
    <property type="protein sequence ID" value="CAB4159056.1"/>
    <property type="molecule type" value="Genomic_DNA"/>
</dbReference>
<protein>
    <submittedName>
        <fullName evidence="1">Uncharacterized protein</fullName>
    </submittedName>
</protein>
<dbReference type="Pfam" id="PF19174">
    <property type="entry name" value="DUF5856"/>
    <property type="match status" value="1"/>
</dbReference>
<dbReference type="InterPro" id="IPR043876">
    <property type="entry name" value="DUF5856"/>
</dbReference>
<name>A0A6J5NMW2_9CAUD</name>
<dbReference type="SUPFAM" id="SSF47240">
    <property type="entry name" value="Ferritin-like"/>
    <property type="match status" value="1"/>
</dbReference>
<reference evidence="1" key="1">
    <citation type="submission" date="2020-04" db="EMBL/GenBank/DDBJ databases">
        <authorList>
            <person name="Chiriac C."/>
            <person name="Salcher M."/>
            <person name="Ghai R."/>
            <person name="Kavagutti S V."/>
        </authorList>
    </citation>
    <scope>NUCLEOTIDE SEQUENCE</scope>
</reference>
<dbReference type="InterPro" id="IPR009078">
    <property type="entry name" value="Ferritin-like_SF"/>
</dbReference>